<protein>
    <submittedName>
        <fullName evidence="1">Uncharacterized protein</fullName>
    </submittedName>
</protein>
<accession>A0A024FST2</accession>
<evidence type="ECO:0000313" key="1">
    <source>
        <dbReference type="EMBL" id="CCI10053.1"/>
    </source>
</evidence>
<dbReference type="EMBL" id="CAIX01000067">
    <property type="protein sequence ID" value="CCI10053.1"/>
    <property type="molecule type" value="Genomic_DNA"/>
</dbReference>
<reference evidence="1 2" key="1">
    <citation type="submission" date="2012-05" db="EMBL/GenBank/DDBJ databases">
        <title>Recombination and specialization in a pathogen metapopulation.</title>
        <authorList>
            <person name="Gardiner A."/>
            <person name="Kemen E."/>
            <person name="Schultz-Larsen T."/>
            <person name="MacLean D."/>
            <person name="Van Oosterhout C."/>
            <person name="Jones J.D.G."/>
        </authorList>
    </citation>
    <scope>NUCLEOTIDE SEQUENCE [LARGE SCALE GENOMIC DNA]</scope>
    <source>
        <strain evidence="1 2">Ac Nc2</strain>
    </source>
</reference>
<keyword evidence="2" id="KW-1185">Reference proteome</keyword>
<dbReference type="Proteomes" id="UP000053237">
    <property type="component" value="Unassembled WGS sequence"/>
</dbReference>
<organism evidence="1 2">
    <name type="scientific">Albugo candida</name>
    <dbReference type="NCBI Taxonomy" id="65357"/>
    <lineage>
        <taxon>Eukaryota</taxon>
        <taxon>Sar</taxon>
        <taxon>Stramenopiles</taxon>
        <taxon>Oomycota</taxon>
        <taxon>Peronosporomycetes</taxon>
        <taxon>Albuginales</taxon>
        <taxon>Albuginaceae</taxon>
        <taxon>Albugo</taxon>
    </lineage>
</organism>
<dbReference type="InParanoid" id="A0A024FST2"/>
<sequence>MKPFFFYPVAILWSGVLDMGRIVPCFSVKQGSGAGIHRAATVRNDRPPSLPIVQRQRYNGVTNVLAPDRRPINDSQGTVYDESEKVIAYFVDTKDEVYLIAMTNGITVKLLDGAFPAPGVVAAMQELLNKLYKKKQAMTLNGPKNTAVQAGQSSTHLRVLKTKSKNAEYYK</sequence>
<comment type="caution">
    <text evidence="1">The sequence shown here is derived from an EMBL/GenBank/DDBJ whole genome shotgun (WGS) entry which is preliminary data.</text>
</comment>
<evidence type="ECO:0000313" key="2">
    <source>
        <dbReference type="Proteomes" id="UP000053237"/>
    </source>
</evidence>
<name>A0A024FST2_9STRA</name>
<proteinExistence type="predicted"/>
<dbReference type="AlphaFoldDB" id="A0A024FST2"/>
<gene>
    <name evidence="1" type="ORF">BN9_051130</name>
</gene>